<dbReference type="GO" id="GO:0016020">
    <property type="term" value="C:membrane"/>
    <property type="evidence" value="ECO:0007669"/>
    <property type="project" value="InterPro"/>
</dbReference>
<gene>
    <name evidence="4" type="ORF">BDLFYP24_01013</name>
    <name evidence="3" type="ORF">GBB04_07035</name>
</gene>
<evidence type="ECO:0000313" key="5">
    <source>
        <dbReference type="Proteomes" id="UP000429211"/>
    </source>
</evidence>
<evidence type="ECO:0000313" key="3">
    <source>
        <dbReference type="EMBL" id="KAB7460473.1"/>
    </source>
</evidence>
<dbReference type="PANTHER" id="PTHR34220">
    <property type="entry name" value="SENSOR HISTIDINE KINASE YPDA"/>
    <property type="match status" value="1"/>
</dbReference>
<accession>A0A6N2RHQ3</accession>
<dbReference type="InterPro" id="IPR050640">
    <property type="entry name" value="Bact_2-comp_sensor_kinase"/>
</dbReference>
<dbReference type="GO" id="GO:0000155">
    <property type="term" value="F:phosphorelay sensor kinase activity"/>
    <property type="evidence" value="ECO:0007669"/>
    <property type="project" value="InterPro"/>
</dbReference>
<dbReference type="Proteomes" id="UP000429211">
    <property type="component" value="Unassembled WGS sequence"/>
</dbReference>
<keyword evidence="4" id="KW-0418">Kinase</keyword>
<dbReference type="EMBL" id="WDPD01000006">
    <property type="protein sequence ID" value="KAB7460473.1"/>
    <property type="molecule type" value="Genomic_DNA"/>
</dbReference>
<dbReference type="PANTHER" id="PTHR34220:SF7">
    <property type="entry name" value="SENSOR HISTIDINE KINASE YPDA"/>
    <property type="match status" value="1"/>
</dbReference>
<protein>
    <submittedName>
        <fullName evidence="3 4">Histidine kinase</fullName>
        <ecNumber evidence="4">2.7.13.3</ecNumber>
    </submittedName>
</protein>
<dbReference type="AlphaFoldDB" id="A0A6N2RHQ3"/>
<name>A0A6N2RHQ3_9BIFI</name>
<organism evidence="4">
    <name type="scientific">Bifidobacterium dentium</name>
    <dbReference type="NCBI Taxonomy" id="1689"/>
    <lineage>
        <taxon>Bacteria</taxon>
        <taxon>Bacillati</taxon>
        <taxon>Actinomycetota</taxon>
        <taxon>Actinomycetes</taxon>
        <taxon>Bifidobacteriales</taxon>
        <taxon>Bifidobacteriaceae</taxon>
        <taxon>Bifidobacterium</taxon>
    </lineage>
</organism>
<evidence type="ECO:0000313" key="4">
    <source>
        <dbReference type="EMBL" id="VYS80396.1"/>
    </source>
</evidence>
<dbReference type="EC" id="2.7.13.3" evidence="4"/>
<keyword evidence="1" id="KW-0472">Membrane</keyword>
<feature type="domain" description="Signal transduction histidine kinase internal region" evidence="2">
    <location>
        <begin position="74"/>
        <end position="138"/>
    </location>
</feature>
<feature type="transmembrane region" description="Helical" evidence="1">
    <location>
        <begin position="28"/>
        <end position="47"/>
    </location>
</feature>
<sequence length="268" mass="30547">MNPTHVRNPFAWAFASADSTYVIELRHLAVITLIIGTLMALVLLYVLHERRNAQRALQHEIDLAISKTITLAGQPHVIFNSLTAIEELCDEDPSKARRIIADFSAYLRGNLSVFGNDQTVPLIDEVAFCKSYIKLEQLDPTETIHVDWRLEEQAFRIPPMSLQTVIEYMLLYGRTSKSGLHLTVSSWKERQYWYVQVMSDAPCTRLKDDRQAIIDLSNVRERMRMLCGGDLVVQRDADHAMLMLTIAQRTGQPNRTGYSEAARISSRV</sequence>
<dbReference type="EMBL" id="CACRSP010000002">
    <property type="protein sequence ID" value="VYS80396.1"/>
    <property type="molecule type" value="Genomic_DNA"/>
</dbReference>
<proteinExistence type="predicted"/>
<keyword evidence="1" id="KW-0812">Transmembrane</keyword>
<dbReference type="Pfam" id="PF06580">
    <property type="entry name" value="His_kinase"/>
    <property type="match status" value="1"/>
</dbReference>
<reference evidence="3 5" key="1">
    <citation type="journal article" date="2019" name="Nat. Med.">
        <title>A library of human gut bacterial isolates paired with longitudinal multiomics data enables mechanistic microbiome research.</title>
        <authorList>
            <person name="Poyet M."/>
            <person name="Groussin M."/>
            <person name="Gibbons S.M."/>
            <person name="Avila-Pacheco J."/>
            <person name="Jiang X."/>
            <person name="Kearney S.M."/>
            <person name="Perrotta A.R."/>
            <person name="Berdy B."/>
            <person name="Zhao S."/>
            <person name="Lieberman T.D."/>
            <person name="Swanson P.K."/>
            <person name="Smith M."/>
            <person name="Roesemann S."/>
            <person name="Alexander J.E."/>
            <person name="Rich S.A."/>
            <person name="Livny J."/>
            <person name="Vlamakis H."/>
            <person name="Clish C."/>
            <person name="Bullock K."/>
            <person name="Deik A."/>
            <person name="Scott J."/>
            <person name="Pierce K.A."/>
            <person name="Xavier R.J."/>
            <person name="Alm E.J."/>
        </authorList>
    </citation>
    <scope>NUCLEOTIDE SEQUENCE [LARGE SCALE GENOMIC DNA]</scope>
    <source>
        <strain evidence="3 5">BIOML-A2</strain>
    </source>
</reference>
<dbReference type="RefSeq" id="WP_003836959.1">
    <property type="nucleotide sequence ID" value="NZ_BCYE01000002.1"/>
</dbReference>
<evidence type="ECO:0000259" key="2">
    <source>
        <dbReference type="Pfam" id="PF06580"/>
    </source>
</evidence>
<keyword evidence="4" id="KW-0808">Transferase</keyword>
<dbReference type="InterPro" id="IPR010559">
    <property type="entry name" value="Sig_transdc_His_kin_internal"/>
</dbReference>
<reference evidence="4" key="2">
    <citation type="submission" date="2019-11" db="EMBL/GenBank/DDBJ databases">
        <authorList>
            <person name="Feng L."/>
        </authorList>
    </citation>
    <scope>NUCLEOTIDE SEQUENCE</scope>
    <source>
        <strain evidence="4">BdentiumLFYP24</strain>
    </source>
</reference>
<evidence type="ECO:0000256" key="1">
    <source>
        <dbReference type="SAM" id="Phobius"/>
    </source>
</evidence>
<keyword evidence="1" id="KW-1133">Transmembrane helix</keyword>
<dbReference type="GeneID" id="31605887"/>